<reference evidence="3" key="1">
    <citation type="journal article" date="2010" name="Genome Res.">
        <title>Population genomic sequencing of Coccidioides fungi reveals recent hybridization and transposon control.</title>
        <authorList>
            <person name="Neafsey D.E."/>
            <person name="Barker B.M."/>
            <person name="Sharpton T.J."/>
            <person name="Stajich J.E."/>
            <person name="Park D.J."/>
            <person name="Whiston E."/>
            <person name="Hung C.-Y."/>
            <person name="McMahan C."/>
            <person name="White J."/>
            <person name="Sykes S."/>
            <person name="Heiman D."/>
            <person name="Young S."/>
            <person name="Zeng Q."/>
            <person name="Abouelleil A."/>
            <person name="Aftuck L."/>
            <person name="Bessette D."/>
            <person name="Brown A."/>
            <person name="FitzGerald M."/>
            <person name="Lui A."/>
            <person name="Macdonald J.P."/>
            <person name="Priest M."/>
            <person name="Orbach M.J."/>
            <person name="Galgiani J.N."/>
            <person name="Kirkland T.N."/>
            <person name="Cole G.T."/>
            <person name="Birren B.W."/>
            <person name="Henn M.R."/>
            <person name="Taylor J.W."/>
            <person name="Rounsley S.D."/>
        </authorList>
    </citation>
    <scope>NUCLEOTIDE SEQUENCE [LARGE SCALE GENOMIC DNA]</scope>
    <source>
        <strain evidence="3">RMSCC 757 / Silveira</strain>
    </source>
</reference>
<protein>
    <submittedName>
        <fullName evidence="2">Uncharacterized protein</fullName>
    </submittedName>
</protein>
<keyword evidence="1" id="KW-0472">Membrane</keyword>
<reference evidence="3" key="2">
    <citation type="submission" date="2010-03" db="EMBL/GenBank/DDBJ databases">
        <title>The genome sequence of Coccidioides posadasii strain Silveira.</title>
        <authorList>
            <consortium name="The Broad Institute Genome Sequencing Center for Infectious Disease"/>
            <person name="Neafsey D."/>
            <person name="Orbach M."/>
            <person name="Henn M.R."/>
            <person name="Cole G.T."/>
            <person name="Galgiani J."/>
            <person name="Gardner M.J."/>
            <person name="Kirkland T.N."/>
            <person name="Taylor J.W."/>
            <person name="Young S.K."/>
            <person name="Zeng Q."/>
            <person name="Koehrsen M."/>
            <person name="Alvarado L."/>
            <person name="Berlin A."/>
            <person name="Borenstein D."/>
            <person name="Chapman S.B."/>
            <person name="Chen Z."/>
            <person name="Engels R."/>
            <person name="Freedman E."/>
            <person name="Gellesch M."/>
            <person name="Goldberg J."/>
            <person name="Griggs A."/>
            <person name="Gujja S."/>
            <person name="Heilman E."/>
            <person name="Heiman D."/>
            <person name="Howarth C."/>
            <person name="Jen D."/>
            <person name="Larson L."/>
            <person name="Mehta T."/>
            <person name="Neiman D."/>
            <person name="Park D."/>
            <person name="Pearson M."/>
            <person name="Richards J."/>
            <person name="Roberts A."/>
            <person name="Saif S."/>
            <person name="Shea T."/>
            <person name="Shenoy N."/>
            <person name="Sisk P."/>
            <person name="Stolte C."/>
            <person name="Sykes S."/>
            <person name="Walk T."/>
            <person name="White J."/>
            <person name="Yandava C."/>
            <person name="Haas B."/>
            <person name="Nusbaum C."/>
            <person name="Birren B."/>
        </authorList>
    </citation>
    <scope>NUCLEOTIDE SEQUENCE [LARGE SCALE GENOMIC DNA]</scope>
    <source>
        <strain evidence="3">RMSCC 757 / Silveira</strain>
    </source>
</reference>
<evidence type="ECO:0000256" key="1">
    <source>
        <dbReference type="SAM" id="Phobius"/>
    </source>
</evidence>
<dbReference type="EMBL" id="GL636493">
    <property type="protein sequence ID" value="EFW17831.1"/>
    <property type="molecule type" value="Genomic_DNA"/>
</dbReference>
<dbReference type="AlphaFoldDB" id="E9D6F9"/>
<proteinExistence type="predicted"/>
<keyword evidence="1" id="KW-1133">Transmembrane helix</keyword>
<dbReference type="HOGENOM" id="CLU_3050186_0_0_1"/>
<accession>E9D6F9</accession>
<organism evidence="3">
    <name type="scientific">Coccidioides posadasii (strain RMSCC 757 / Silveira)</name>
    <name type="common">Valley fever fungus</name>
    <dbReference type="NCBI Taxonomy" id="443226"/>
    <lineage>
        <taxon>Eukaryota</taxon>
        <taxon>Fungi</taxon>
        <taxon>Dikarya</taxon>
        <taxon>Ascomycota</taxon>
        <taxon>Pezizomycotina</taxon>
        <taxon>Eurotiomycetes</taxon>
        <taxon>Eurotiomycetidae</taxon>
        <taxon>Onygenales</taxon>
        <taxon>Onygenaceae</taxon>
        <taxon>Coccidioides</taxon>
    </lineage>
</organism>
<dbReference type="VEuPathDB" id="FungiDB:CPSG_05468"/>
<dbReference type="Proteomes" id="UP000002497">
    <property type="component" value="Unassembled WGS sequence"/>
</dbReference>
<feature type="transmembrane region" description="Helical" evidence="1">
    <location>
        <begin position="32"/>
        <end position="50"/>
    </location>
</feature>
<keyword evidence="1" id="KW-0812">Transmembrane</keyword>
<keyword evidence="3" id="KW-1185">Reference proteome</keyword>
<gene>
    <name evidence="2" type="ORF">CPSG_05468</name>
</gene>
<evidence type="ECO:0000313" key="2">
    <source>
        <dbReference type="EMBL" id="EFW17831.1"/>
    </source>
</evidence>
<sequence length="54" mass="6120">MMASLILNPWKVSVCVQTYSAYIHASDDKNKALVLSVVSFVLLFWLAKIFHFSS</sequence>
<name>E9D6F9_COCPS</name>
<evidence type="ECO:0000313" key="3">
    <source>
        <dbReference type="Proteomes" id="UP000002497"/>
    </source>
</evidence>